<name>A0A6A6QBB5_9PEZI</name>
<dbReference type="OrthoDB" id="10458545at2759"/>
<evidence type="ECO:0000313" key="1">
    <source>
        <dbReference type="EMBL" id="KAF2489354.1"/>
    </source>
</evidence>
<dbReference type="EMBL" id="MU004199">
    <property type="protein sequence ID" value="KAF2489354.1"/>
    <property type="molecule type" value="Genomic_DNA"/>
</dbReference>
<dbReference type="AlphaFoldDB" id="A0A6A6QBB5"/>
<evidence type="ECO:0000313" key="2">
    <source>
        <dbReference type="Proteomes" id="UP000799750"/>
    </source>
</evidence>
<proteinExistence type="predicted"/>
<organism evidence="1 2">
    <name type="scientific">Lophium mytilinum</name>
    <dbReference type="NCBI Taxonomy" id="390894"/>
    <lineage>
        <taxon>Eukaryota</taxon>
        <taxon>Fungi</taxon>
        <taxon>Dikarya</taxon>
        <taxon>Ascomycota</taxon>
        <taxon>Pezizomycotina</taxon>
        <taxon>Dothideomycetes</taxon>
        <taxon>Pleosporomycetidae</taxon>
        <taxon>Mytilinidiales</taxon>
        <taxon>Mytilinidiaceae</taxon>
        <taxon>Lophium</taxon>
    </lineage>
</organism>
<gene>
    <name evidence="1" type="ORF">BU16DRAFT_567533</name>
</gene>
<sequence length="289" mass="31444">MSLLDQYAKLKAEREEQPHTDYFNKLRQDLQDQQAASNATELRAFEQHIDDYLKKGAALRADPNRALTKMETFNFTLQRNSLHAAFIASAEARFRAIVSFYPTIPPSLATEPAPPAVVEAPKLLHDAAKFPTIVKLVSGKGAEYVELACPTCHANAYEKSRQGKSKFYYLSGVGGIINHMRAVHGATVAARALLEEMAASARRLTLEEIVAINAGTEQLKMILGDVGSAEKMEVEGTSQETTAAGVGAARDPDLDPIIRTFENLGRSKHAVPGVGMEQADEGGDAMEME</sequence>
<reference evidence="1" key="1">
    <citation type="journal article" date="2020" name="Stud. Mycol.">
        <title>101 Dothideomycetes genomes: a test case for predicting lifestyles and emergence of pathogens.</title>
        <authorList>
            <person name="Haridas S."/>
            <person name="Albert R."/>
            <person name="Binder M."/>
            <person name="Bloem J."/>
            <person name="Labutti K."/>
            <person name="Salamov A."/>
            <person name="Andreopoulos B."/>
            <person name="Baker S."/>
            <person name="Barry K."/>
            <person name="Bills G."/>
            <person name="Bluhm B."/>
            <person name="Cannon C."/>
            <person name="Castanera R."/>
            <person name="Culley D."/>
            <person name="Daum C."/>
            <person name="Ezra D."/>
            <person name="Gonzalez J."/>
            <person name="Henrissat B."/>
            <person name="Kuo A."/>
            <person name="Liang C."/>
            <person name="Lipzen A."/>
            <person name="Lutzoni F."/>
            <person name="Magnuson J."/>
            <person name="Mondo S."/>
            <person name="Nolan M."/>
            <person name="Ohm R."/>
            <person name="Pangilinan J."/>
            <person name="Park H.-J."/>
            <person name="Ramirez L."/>
            <person name="Alfaro M."/>
            <person name="Sun H."/>
            <person name="Tritt A."/>
            <person name="Yoshinaga Y."/>
            <person name="Zwiers L.-H."/>
            <person name="Turgeon B."/>
            <person name="Goodwin S."/>
            <person name="Spatafora J."/>
            <person name="Crous P."/>
            <person name="Grigoriev I."/>
        </authorList>
    </citation>
    <scope>NUCLEOTIDE SEQUENCE</scope>
    <source>
        <strain evidence="1">CBS 269.34</strain>
    </source>
</reference>
<protein>
    <submittedName>
        <fullName evidence="1">Uncharacterized protein</fullName>
    </submittedName>
</protein>
<dbReference type="Proteomes" id="UP000799750">
    <property type="component" value="Unassembled WGS sequence"/>
</dbReference>
<accession>A0A6A6QBB5</accession>
<keyword evidence="2" id="KW-1185">Reference proteome</keyword>